<accession>A0A644WPS9</accession>
<sequence>MTDHRLTKEVQRIFLTIAALVFMVSSLYASPLPFTNFEVRGQMPVQEIFRVQQNQAALNFNLAESRNSIVQVGSYTLVSNNSNSQFRMAIRPGEFGDQDQFAFVLDEDEPLLAGQLSVIPFTVRVASDVSQAVSVAGSQAMQKDLGVRGVYANNEAILYETGEILAEIPDFDPDLYATGWYSAAIQLSIEVL</sequence>
<evidence type="ECO:0000313" key="1">
    <source>
        <dbReference type="EMBL" id="MPM05657.1"/>
    </source>
</evidence>
<reference evidence="1" key="1">
    <citation type="submission" date="2019-08" db="EMBL/GenBank/DDBJ databases">
        <authorList>
            <person name="Kucharzyk K."/>
            <person name="Murdoch R.W."/>
            <person name="Higgins S."/>
            <person name="Loffler F."/>
        </authorList>
    </citation>
    <scope>NUCLEOTIDE SEQUENCE</scope>
</reference>
<proteinExistence type="predicted"/>
<dbReference type="AlphaFoldDB" id="A0A644WPS9"/>
<dbReference type="EMBL" id="VSSQ01001153">
    <property type="protein sequence ID" value="MPM05657.1"/>
    <property type="molecule type" value="Genomic_DNA"/>
</dbReference>
<organism evidence="1">
    <name type="scientific">bioreactor metagenome</name>
    <dbReference type="NCBI Taxonomy" id="1076179"/>
    <lineage>
        <taxon>unclassified sequences</taxon>
        <taxon>metagenomes</taxon>
        <taxon>ecological metagenomes</taxon>
    </lineage>
</organism>
<gene>
    <name evidence="1" type="ORF">SDC9_51947</name>
</gene>
<name>A0A644WPS9_9ZZZZ</name>
<protein>
    <submittedName>
        <fullName evidence="1">Uncharacterized protein</fullName>
    </submittedName>
</protein>
<comment type="caution">
    <text evidence="1">The sequence shown here is derived from an EMBL/GenBank/DDBJ whole genome shotgun (WGS) entry which is preliminary data.</text>
</comment>